<evidence type="ECO:0000313" key="2">
    <source>
        <dbReference type="Proteomes" id="UP001227126"/>
    </source>
</evidence>
<dbReference type="RefSeq" id="WP_284486039.1">
    <property type="nucleotide sequence ID" value="NZ_JASNJE010000015.1"/>
</dbReference>
<gene>
    <name evidence="1" type="ORF">QO034_13365</name>
</gene>
<comment type="caution">
    <text evidence="1">The sequence shown here is derived from an EMBL/GenBank/DDBJ whole genome shotgun (WGS) entry which is preliminary data.</text>
</comment>
<protein>
    <submittedName>
        <fullName evidence="1">Uncharacterized protein</fullName>
    </submittedName>
</protein>
<proteinExistence type="predicted"/>
<dbReference type="Proteomes" id="UP001227126">
    <property type="component" value="Unassembled WGS sequence"/>
</dbReference>
<evidence type="ECO:0000313" key="1">
    <source>
        <dbReference type="EMBL" id="MDK3074105.1"/>
    </source>
</evidence>
<organism evidence="1 2">
    <name type="scientific">Sedimentitalea xiamensis</name>
    <dbReference type="NCBI Taxonomy" id="3050037"/>
    <lineage>
        <taxon>Bacteria</taxon>
        <taxon>Pseudomonadati</taxon>
        <taxon>Pseudomonadota</taxon>
        <taxon>Alphaproteobacteria</taxon>
        <taxon>Rhodobacterales</taxon>
        <taxon>Paracoccaceae</taxon>
        <taxon>Sedimentitalea</taxon>
    </lineage>
</organism>
<dbReference type="EMBL" id="JASNJE010000015">
    <property type="protein sequence ID" value="MDK3074105.1"/>
    <property type="molecule type" value="Genomic_DNA"/>
</dbReference>
<sequence>MIFNRGETFDFSGPMSVLDALDDAVDLSAWSITAAILMAGHTRRVPLTATWLDAGHTAFQVREADTSEWTEGDAEFGVTLESPTGDVVKSTPVIITIRDWL</sequence>
<name>A0ABT7FGJ2_9RHOB</name>
<keyword evidence="2" id="KW-1185">Reference proteome</keyword>
<accession>A0ABT7FGJ2</accession>
<reference evidence="1 2" key="1">
    <citation type="submission" date="2023-05" db="EMBL/GenBank/DDBJ databases">
        <title>Sedimentitalea sp. nov. JM2-8.</title>
        <authorList>
            <person name="Huang J."/>
        </authorList>
    </citation>
    <scope>NUCLEOTIDE SEQUENCE [LARGE SCALE GENOMIC DNA]</scope>
    <source>
        <strain evidence="1 2">JM2-8</strain>
    </source>
</reference>